<keyword evidence="2" id="KW-0812">Transmembrane</keyword>
<feature type="chain" id="PRO_5035823789" evidence="3">
    <location>
        <begin position="23"/>
        <end position="106"/>
    </location>
</feature>
<comment type="caution">
    <text evidence="4">The sequence shown here is derived from an EMBL/GenBank/DDBJ whole genome shotgun (WGS) entry which is preliminary data.</text>
</comment>
<dbReference type="EMBL" id="JABEBT010000057">
    <property type="protein sequence ID" value="KAF7634465.1"/>
    <property type="molecule type" value="Genomic_DNA"/>
</dbReference>
<feature type="compositionally biased region" description="Pro residues" evidence="1">
    <location>
        <begin position="33"/>
        <end position="56"/>
    </location>
</feature>
<name>A0A8S9ZME8_9BILA</name>
<evidence type="ECO:0000313" key="4">
    <source>
        <dbReference type="EMBL" id="KAF7634465.1"/>
    </source>
</evidence>
<dbReference type="AlphaFoldDB" id="A0A8S9ZME8"/>
<keyword evidence="2" id="KW-1133">Transmembrane helix</keyword>
<keyword evidence="2" id="KW-0472">Membrane</keyword>
<evidence type="ECO:0000256" key="2">
    <source>
        <dbReference type="SAM" id="Phobius"/>
    </source>
</evidence>
<keyword evidence="5" id="KW-1185">Reference proteome</keyword>
<feature type="signal peptide" evidence="3">
    <location>
        <begin position="1"/>
        <end position="22"/>
    </location>
</feature>
<proteinExistence type="predicted"/>
<dbReference type="Proteomes" id="UP000605970">
    <property type="component" value="Unassembled WGS sequence"/>
</dbReference>
<accession>A0A8S9ZME8</accession>
<evidence type="ECO:0000256" key="3">
    <source>
        <dbReference type="SAM" id="SignalP"/>
    </source>
</evidence>
<gene>
    <name evidence="4" type="ORF">Mgra_00006134</name>
</gene>
<sequence length="106" mass="12020">MKTLNILFFIYFTFALFNVINCGYDDDDDEPYPEPPYPTPEPPYPTPDPYPGPDPTPGHIDPRALLVEHGIVEALLEEIAAVIYLLVFATLLLFCAVQFLDVKEFK</sequence>
<reference evidence="4" key="1">
    <citation type="journal article" date="2020" name="Ecol. Evol.">
        <title>Genome structure and content of the rice root-knot nematode (Meloidogyne graminicola).</title>
        <authorList>
            <person name="Phan N.T."/>
            <person name="Danchin E.G.J."/>
            <person name="Klopp C."/>
            <person name="Perfus-Barbeoch L."/>
            <person name="Kozlowski D.K."/>
            <person name="Koutsovoulos G.D."/>
            <person name="Lopez-Roques C."/>
            <person name="Bouchez O."/>
            <person name="Zahm M."/>
            <person name="Besnard G."/>
            <person name="Bellafiore S."/>
        </authorList>
    </citation>
    <scope>NUCLEOTIDE SEQUENCE</scope>
    <source>
        <strain evidence="4">VN-18</strain>
    </source>
</reference>
<evidence type="ECO:0000313" key="5">
    <source>
        <dbReference type="Proteomes" id="UP000605970"/>
    </source>
</evidence>
<protein>
    <submittedName>
        <fullName evidence="4">Uncharacterized protein</fullName>
    </submittedName>
</protein>
<keyword evidence="3" id="KW-0732">Signal</keyword>
<organism evidence="4 5">
    <name type="scientific">Meloidogyne graminicola</name>
    <dbReference type="NCBI Taxonomy" id="189291"/>
    <lineage>
        <taxon>Eukaryota</taxon>
        <taxon>Metazoa</taxon>
        <taxon>Ecdysozoa</taxon>
        <taxon>Nematoda</taxon>
        <taxon>Chromadorea</taxon>
        <taxon>Rhabditida</taxon>
        <taxon>Tylenchina</taxon>
        <taxon>Tylenchomorpha</taxon>
        <taxon>Tylenchoidea</taxon>
        <taxon>Meloidogynidae</taxon>
        <taxon>Meloidogyninae</taxon>
        <taxon>Meloidogyne</taxon>
    </lineage>
</organism>
<feature type="transmembrane region" description="Helical" evidence="2">
    <location>
        <begin position="79"/>
        <end position="100"/>
    </location>
</feature>
<feature type="region of interest" description="Disordered" evidence="1">
    <location>
        <begin position="27"/>
        <end position="60"/>
    </location>
</feature>
<evidence type="ECO:0000256" key="1">
    <source>
        <dbReference type="SAM" id="MobiDB-lite"/>
    </source>
</evidence>